<protein>
    <submittedName>
        <fullName evidence="5">MarR family transcriptional regulator</fullName>
    </submittedName>
</protein>
<evidence type="ECO:0000256" key="2">
    <source>
        <dbReference type="ARBA" id="ARBA00023125"/>
    </source>
</evidence>
<dbReference type="PROSITE" id="PS50995">
    <property type="entry name" value="HTH_MARR_2"/>
    <property type="match status" value="1"/>
</dbReference>
<dbReference type="PRINTS" id="PR00598">
    <property type="entry name" value="HTHMARR"/>
</dbReference>
<evidence type="ECO:0000256" key="1">
    <source>
        <dbReference type="ARBA" id="ARBA00023015"/>
    </source>
</evidence>
<dbReference type="PANTHER" id="PTHR42756">
    <property type="entry name" value="TRANSCRIPTIONAL REGULATOR, MARR"/>
    <property type="match status" value="1"/>
</dbReference>
<keyword evidence="2" id="KW-0238">DNA-binding</keyword>
<gene>
    <name evidence="5" type="ORF">Z969_02580</name>
</gene>
<dbReference type="InterPro" id="IPR000835">
    <property type="entry name" value="HTH_MarR-typ"/>
</dbReference>
<dbReference type="Proteomes" id="UP000030016">
    <property type="component" value="Unassembled WGS sequence"/>
</dbReference>
<evidence type="ECO:0000259" key="4">
    <source>
        <dbReference type="PROSITE" id="PS50995"/>
    </source>
</evidence>
<reference evidence="5 6" key="1">
    <citation type="submission" date="2014-01" db="EMBL/GenBank/DDBJ databases">
        <title>Plasmidome dynamics in the species complex Clostridium novyi sensu lato converts strains of independent lineages into distinctly different pathogens.</title>
        <authorList>
            <person name="Skarin H."/>
            <person name="Segerman B."/>
        </authorList>
    </citation>
    <scope>NUCLEOTIDE SEQUENCE [LARGE SCALE GENOMIC DNA]</scope>
    <source>
        <strain evidence="5 6">4570</strain>
    </source>
</reference>
<dbReference type="Pfam" id="PF01047">
    <property type="entry name" value="MarR"/>
    <property type="match status" value="1"/>
</dbReference>
<proteinExistence type="predicted"/>
<accession>A0AA89CPQ2</accession>
<organism evidence="5 6">
    <name type="scientific">Clostridium novyi A str. 4570</name>
    <dbReference type="NCBI Taxonomy" id="1444290"/>
    <lineage>
        <taxon>Bacteria</taxon>
        <taxon>Bacillati</taxon>
        <taxon>Bacillota</taxon>
        <taxon>Clostridia</taxon>
        <taxon>Eubacteriales</taxon>
        <taxon>Clostridiaceae</taxon>
        <taxon>Clostridium</taxon>
    </lineage>
</organism>
<comment type="caution">
    <text evidence="5">The sequence shown here is derived from an EMBL/GenBank/DDBJ whole genome shotgun (WGS) entry which is preliminary data.</text>
</comment>
<dbReference type="EMBL" id="JDRX01000003">
    <property type="protein sequence ID" value="KGN03182.1"/>
    <property type="molecule type" value="Genomic_DNA"/>
</dbReference>
<evidence type="ECO:0000256" key="3">
    <source>
        <dbReference type="ARBA" id="ARBA00023163"/>
    </source>
</evidence>
<dbReference type="RefSeq" id="WP_039248885.1">
    <property type="nucleotide sequence ID" value="NZ_JDRX01000003.1"/>
</dbReference>
<dbReference type="SMART" id="SM00347">
    <property type="entry name" value="HTH_MARR"/>
    <property type="match status" value="1"/>
</dbReference>
<sequence>MDKNIKTILNELLVSTFNEILTIEQTALKSGKLNDLSVTEIHTIEAIGMYKPRTMSEVAGDLGITVGTLTTAINNLVKKEYVERQKDENDRRVVKIVLTKKGKLAYRVHEKFHSDMIKATIEGLTDEEEVLLADALGKLNDFFKNNYLEKNEDKKE</sequence>
<keyword evidence="1" id="KW-0805">Transcription regulation</keyword>
<evidence type="ECO:0000313" key="6">
    <source>
        <dbReference type="Proteomes" id="UP000030016"/>
    </source>
</evidence>
<keyword evidence="3" id="KW-0804">Transcription</keyword>
<dbReference type="Gene3D" id="1.10.10.10">
    <property type="entry name" value="Winged helix-like DNA-binding domain superfamily/Winged helix DNA-binding domain"/>
    <property type="match status" value="1"/>
</dbReference>
<dbReference type="InterPro" id="IPR036390">
    <property type="entry name" value="WH_DNA-bd_sf"/>
</dbReference>
<name>A0AA89CPQ2_CLONO</name>
<dbReference type="PANTHER" id="PTHR42756:SF1">
    <property type="entry name" value="TRANSCRIPTIONAL REPRESSOR OF EMRAB OPERON"/>
    <property type="match status" value="1"/>
</dbReference>
<feature type="domain" description="HTH marR-type" evidence="4">
    <location>
        <begin position="1"/>
        <end position="141"/>
    </location>
</feature>
<dbReference type="InterPro" id="IPR036388">
    <property type="entry name" value="WH-like_DNA-bd_sf"/>
</dbReference>
<evidence type="ECO:0000313" key="5">
    <source>
        <dbReference type="EMBL" id="KGN03182.1"/>
    </source>
</evidence>
<dbReference type="SUPFAM" id="SSF46785">
    <property type="entry name" value="Winged helix' DNA-binding domain"/>
    <property type="match status" value="1"/>
</dbReference>
<dbReference type="AlphaFoldDB" id="A0AA89CPQ2"/>
<dbReference type="GO" id="GO:0003700">
    <property type="term" value="F:DNA-binding transcription factor activity"/>
    <property type="evidence" value="ECO:0007669"/>
    <property type="project" value="InterPro"/>
</dbReference>
<dbReference type="GO" id="GO:0003677">
    <property type="term" value="F:DNA binding"/>
    <property type="evidence" value="ECO:0007669"/>
    <property type="project" value="UniProtKB-KW"/>
</dbReference>